<evidence type="ECO:0000313" key="1">
    <source>
        <dbReference type="EMBL" id="BBX48639.1"/>
    </source>
</evidence>
<dbReference type="AlphaFoldDB" id="A0A7I7L3R4"/>
<organism evidence="1 2">
    <name type="scientific">Mycobacterium cookii</name>
    <dbReference type="NCBI Taxonomy" id="1775"/>
    <lineage>
        <taxon>Bacteria</taxon>
        <taxon>Bacillati</taxon>
        <taxon>Actinomycetota</taxon>
        <taxon>Actinomycetes</taxon>
        <taxon>Mycobacteriales</taxon>
        <taxon>Mycobacteriaceae</taxon>
        <taxon>Mycobacterium</taxon>
    </lineage>
</organism>
<protein>
    <submittedName>
        <fullName evidence="1">Activator of HSP90 ATPase</fullName>
    </submittedName>
</protein>
<dbReference type="InterPro" id="IPR019587">
    <property type="entry name" value="Polyketide_cyclase/dehydratase"/>
</dbReference>
<dbReference type="RefSeq" id="WP_163780567.1">
    <property type="nucleotide sequence ID" value="NZ_AP022569.1"/>
</dbReference>
<gene>
    <name evidence="1" type="ORF">MCOO_46540</name>
</gene>
<reference evidence="1 2" key="1">
    <citation type="journal article" date="2019" name="Emerg. Microbes Infect.">
        <title>Comprehensive subspecies identification of 175 nontuberculous mycobacteria species based on 7547 genomic profiles.</title>
        <authorList>
            <person name="Matsumoto Y."/>
            <person name="Kinjo T."/>
            <person name="Motooka D."/>
            <person name="Nabeya D."/>
            <person name="Jung N."/>
            <person name="Uechi K."/>
            <person name="Horii T."/>
            <person name="Iida T."/>
            <person name="Fujita J."/>
            <person name="Nakamura S."/>
        </authorList>
    </citation>
    <scope>NUCLEOTIDE SEQUENCE [LARGE SCALE GENOMIC DNA]</scope>
    <source>
        <strain evidence="1 2">JCM 12404</strain>
    </source>
</reference>
<dbReference type="Proteomes" id="UP000465866">
    <property type="component" value="Chromosome"/>
</dbReference>
<dbReference type="KEGG" id="mcoo:MCOO_46540"/>
<sequence length="162" mass="18110">MTNDTITATITIPAPAETVFDVLADPTTHAAIDGTGWVREALDGEPMTRTGQIFRIAMYHDNHPAKNYEMANKVVAFDRPDTIAWEPGQDMAHDGNLTFGGWIWRYDLRDETPSESHVTLTYDWSAVPPELREHIPFPPFDPAHLENSLKHLSDLAAARVTS</sequence>
<dbReference type="SUPFAM" id="SSF55961">
    <property type="entry name" value="Bet v1-like"/>
    <property type="match status" value="1"/>
</dbReference>
<dbReference type="InterPro" id="IPR023393">
    <property type="entry name" value="START-like_dom_sf"/>
</dbReference>
<dbReference type="Gene3D" id="3.30.530.20">
    <property type="match status" value="1"/>
</dbReference>
<dbReference type="EMBL" id="AP022569">
    <property type="protein sequence ID" value="BBX48639.1"/>
    <property type="molecule type" value="Genomic_DNA"/>
</dbReference>
<name>A0A7I7L3R4_9MYCO</name>
<accession>A0A7I7L3R4</accession>
<dbReference type="Pfam" id="PF10604">
    <property type="entry name" value="Polyketide_cyc2"/>
    <property type="match status" value="1"/>
</dbReference>
<keyword evidence="2" id="KW-1185">Reference proteome</keyword>
<proteinExistence type="predicted"/>
<evidence type="ECO:0000313" key="2">
    <source>
        <dbReference type="Proteomes" id="UP000465866"/>
    </source>
</evidence>